<accession>A0A1M6I814</accession>
<name>A0A1M6I814_9FIRM</name>
<organism evidence="1 2">
    <name type="scientific">Thermoclostridium caenicola</name>
    <dbReference type="NCBI Taxonomy" id="659425"/>
    <lineage>
        <taxon>Bacteria</taxon>
        <taxon>Bacillati</taxon>
        <taxon>Bacillota</taxon>
        <taxon>Clostridia</taxon>
        <taxon>Eubacteriales</taxon>
        <taxon>Oscillospiraceae</taxon>
        <taxon>Thermoclostridium</taxon>
    </lineage>
</organism>
<evidence type="ECO:0000313" key="2">
    <source>
        <dbReference type="Proteomes" id="UP000324781"/>
    </source>
</evidence>
<dbReference type="Proteomes" id="UP000324781">
    <property type="component" value="Unassembled WGS sequence"/>
</dbReference>
<proteinExistence type="predicted"/>
<protein>
    <submittedName>
        <fullName evidence="1">Uncharacterized protein</fullName>
    </submittedName>
</protein>
<gene>
    <name evidence="1" type="ORF">SAMN05444373_103929</name>
</gene>
<evidence type="ECO:0000313" key="1">
    <source>
        <dbReference type="EMBL" id="SHJ30555.1"/>
    </source>
</evidence>
<keyword evidence="2" id="KW-1185">Reference proteome</keyword>
<reference evidence="1 2" key="1">
    <citation type="submission" date="2016-11" db="EMBL/GenBank/DDBJ databases">
        <authorList>
            <person name="Varghese N."/>
            <person name="Submissions S."/>
        </authorList>
    </citation>
    <scope>NUCLEOTIDE SEQUENCE [LARGE SCALE GENOMIC DNA]</scope>
    <source>
        <strain evidence="1 2">DSM 19027</strain>
    </source>
</reference>
<sequence length="54" mass="6326">MAITMSVNEQWAVFHPCTGMETGKRTAPSHMKKNGFDFISKRLKIFRRKREVVK</sequence>
<dbReference type="AlphaFoldDB" id="A0A1M6I814"/>
<dbReference type="EMBL" id="FQZP01000039">
    <property type="protein sequence ID" value="SHJ30555.1"/>
    <property type="molecule type" value="Genomic_DNA"/>
</dbReference>